<dbReference type="InterPro" id="IPR000058">
    <property type="entry name" value="Znf_AN1"/>
</dbReference>
<name>A0AAD2D1E2_EUPCR</name>
<dbReference type="Pfam" id="PF01428">
    <property type="entry name" value="zf-AN1"/>
    <property type="match status" value="1"/>
</dbReference>
<dbReference type="PANTHER" id="PTHR10634">
    <property type="entry name" value="AN1-TYPE ZINC FINGER PROTEIN"/>
    <property type="match status" value="1"/>
</dbReference>
<dbReference type="Proteomes" id="UP001295684">
    <property type="component" value="Unassembled WGS sequence"/>
</dbReference>
<sequence length="139" mass="15922">MEADTQPTAQENERKLCSVCNMFYGTKTTNFMCSKCFKDSQGSSPGVTEKDSKMEAQSEEKAVEEEKKEEKPIQTKKNRCWNCNKKVGLLGFTCKCGYIFCSKHRHADDHECDYDHMADDREALRKNNPMLVTSKLETS</sequence>
<dbReference type="SUPFAM" id="SSF118310">
    <property type="entry name" value="AN1-like Zinc finger"/>
    <property type="match status" value="1"/>
</dbReference>
<gene>
    <name evidence="7" type="ORF">ECRASSUSDP1_LOCUS18682</name>
</gene>
<dbReference type="AlphaFoldDB" id="A0AAD2D1E2"/>
<keyword evidence="1" id="KW-0479">Metal-binding</keyword>
<protein>
    <recommendedName>
        <fullName evidence="6">AN1-type domain-containing protein</fullName>
    </recommendedName>
</protein>
<dbReference type="InterPro" id="IPR050652">
    <property type="entry name" value="AN1_A20_ZnFinger"/>
</dbReference>
<evidence type="ECO:0000256" key="2">
    <source>
        <dbReference type="ARBA" id="ARBA00022771"/>
    </source>
</evidence>
<dbReference type="SMART" id="SM00154">
    <property type="entry name" value="ZnF_AN1"/>
    <property type="match status" value="1"/>
</dbReference>
<keyword evidence="8" id="KW-1185">Reference proteome</keyword>
<dbReference type="FunFam" id="4.10.1110.10:FF:000001">
    <property type="entry name" value="Zinc finger AN1-type containing 6"/>
    <property type="match status" value="1"/>
</dbReference>
<dbReference type="PROSITE" id="PS51039">
    <property type="entry name" value="ZF_AN1"/>
    <property type="match status" value="1"/>
</dbReference>
<keyword evidence="3" id="KW-0862">Zinc</keyword>
<reference evidence="7" key="1">
    <citation type="submission" date="2023-07" db="EMBL/GenBank/DDBJ databases">
        <authorList>
            <consortium name="AG Swart"/>
            <person name="Singh M."/>
            <person name="Singh A."/>
            <person name="Seah K."/>
            <person name="Emmerich C."/>
        </authorList>
    </citation>
    <scope>NUCLEOTIDE SEQUENCE</scope>
    <source>
        <strain evidence="7">DP1</strain>
    </source>
</reference>
<dbReference type="GO" id="GO:0008270">
    <property type="term" value="F:zinc ion binding"/>
    <property type="evidence" value="ECO:0007669"/>
    <property type="project" value="UniProtKB-KW"/>
</dbReference>
<evidence type="ECO:0000313" key="8">
    <source>
        <dbReference type="Proteomes" id="UP001295684"/>
    </source>
</evidence>
<feature type="domain" description="AN1-type" evidence="6">
    <location>
        <begin position="74"/>
        <end position="120"/>
    </location>
</feature>
<evidence type="ECO:0000259" key="6">
    <source>
        <dbReference type="PROSITE" id="PS51039"/>
    </source>
</evidence>
<accession>A0AAD2D1E2</accession>
<evidence type="ECO:0000256" key="4">
    <source>
        <dbReference type="PROSITE-ProRule" id="PRU00449"/>
    </source>
</evidence>
<feature type="region of interest" description="Disordered" evidence="5">
    <location>
        <begin position="39"/>
        <end position="73"/>
    </location>
</feature>
<dbReference type="EMBL" id="CAMPGE010018930">
    <property type="protein sequence ID" value="CAI2377299.1"/>
    <property type="molecule type" value="Genomic_DNA"/>
</dbReference>
<dbReference type="InterPro" id="IPR035896">
    <property type="entry name" value="AN1-like_Znf"/>
</dbReference>
<feature type="compositionally biased region" description="Basic and acidic residues" evidence="5">
    <location>
        <begin position="48"/>
        <end position="73"/>
    </location>
</feature>
<keyword evidence="2 4" id="KW-0863">Zinc-finger</keyword>
<evidence type="ECO:0000256" key="1">
    <source>
        <dbReference type="ARBA" id="ARBA00022723"/>
    </source>
</evidence>
<comment type="caution">
    <text evidence="7">The sequence shown here is derived from an EMBL/GenBank/DDBJ whole genome shotgun (WGS) entry which is preliminary data.</text>
</comment>
<evidence type="ECO:0000313" key="7">
    <source>
        <dbReference type="EMBL" id="CAI2377299.1"/>
    </source>
</evidence>
<dbReference type="Gene3D" id="4.10.1110.10">
    <property type="entry name" value="AN1-like Zinc finger"/>
    <property type="match status" value="1"/>
</dbReference>
<organism evidence="7 8">
    <name type="scientific">Euplotes crassus</name>
    <dbReference type="NCBI Taxonomy" id="5936"/>
    <lineage>
        <taxon>Eukaryota</taxon>
        <taxon>Sar</taxon>
        <taxon>Alveolata</taxon>
        <taxon>Ciliophora</taxon>
        <taxon>Intramacronucleata</taxon>
        <taxon>Spirotrichea</taxon>
        <taxon>Hypotrichia</taxon>
        <taxon>Euplotida</taxon>
        <taxon>Euplotidae</taxon>
        <taxon>Moneuplotes</taxon>
    </lineage>
</organism>
<evidence type="ECO:0000256" key="5">
    <source>
        <dbReference type="SAM" id="MobiDB-lite"/>
    </source>
</evidence>
<proteinExistence type="predicted"/>
<evidence type="ECO:0000256" key="3">
    <source>
        <dbReference type="ARBA" id="ARBA00022833"/>
    </source>
</evidence>